<keyword evidence="6 8" id="KW-1133">Transmembrane helix</keyword>
<dbReference type="InterPro" id="IPR050297">
    <property type="entry name" value="LipidA_mod_glycosyltrf_83"/>
</dbReference>
<proteinExistence type="predicted"/>
<sequence length="538" mass="57752">MVSDVAQSPARPPGPKSLESAPAWFVPLLLFAGGLFLSGLTILNGVQPNDEGLMLQAAARIADGQVPYGDFWWYYPPGQPYLLGGLSALLGPSLLWWRIVRLLADAAVALLAWRLARRRAGPYLSLAVWLVSVCAMAFPSGPHPTPLALVFALGALLLFERRPLWAGLLIGLCLFWRIEFAAYLGAGIVLALAVSTAEPRERIRQIARVIASAAVVAAILYLPVVISAGLPQSWDLLVRYPIQDFAAYQALPFPRLYQGTLASFDDWAGAVLPFYLPLALLVTLASSLVTLALCFSRQRDWPLVAGAVFAIGMAHYMVVRPDYFHTAPLAVTASILAAWGIGTASEKRGNPSSNSLRASAATLTAAIAVISLSYLTVQGVGRRWLQLTEPVVALATPVAAPVRAAANVAVPLDQAVAYVRANSPAGEPIYVVGRRADITTAGAPLIYVLAGRPNPTRYDIAAPGVLTSEPVQREIVADLARTKPKLIVRWDSPTTDAPEPNRAGRSSGVRTLDRYIAAHYRESVRYGDWVVLSSRDAS</sequence>
<feature type="transmembrane region" description="Helical" evidence="8">
    <location>
        <begin position="21"/>
        <end position="43"/>
    </location>
</feature>
<evidence type="ECO:0000256" key="6">
    <source>
        <dbReference type="ARBA" id="ARBA00022989"/>
    </source>
</evidence>
<feature type="transmembrane region" description="Helical" evidence="8">
    <location>
        <begin position="274"/>
        <end position="294"/>
    </location>
</feature>
<evidence type="ECO:0000256" key="2">
    <source>
        <dbReference type="ARBA" id="ARBA00022475"/>
    </source>
</evidence>
<feature type="transmembrane region" description="Helical" evidence="8">
    <location>
        <begin position="206"/>
        <end position="230"/>
    </location>
</feature>
<evidence type="ECO:0000256" key="8">
    <source>
        <dbReference type="SAM" id="Phobius"/>
    </source>
</evidence>
<feature type="transmembrane region" description="Helical" evidence="8">
    <location>
        <begin position="164"/>
        <end position="194"/>
    </location>
</feature>
<evidence type="ECO:0000256" key="1">
    <source>
        <dbReference type="ARBA" id="ARBA00004651"/>
    </source>
</evidence>
<gene>
    <name evidence="9" type="ORF">UFOPK3522_00561</name>
</gene>
<evidence type="ECO:0000256" key="5">
    <source>
        <dbReference type="ARBA" id="ARBA00022692"/>
    </source>
</evidence>
<evidence type="ECO:0000313" key="9">
    <source>
        <dbReference type="EMBL" id="CAB4340677.1"/>
    </source>
</evidence>
<dbReference type="GO" id="GO:0008610">
    <property type="term" value="P:lipid biosynthetic process"/>
    <property type="evidence" value="ECO:0007669"/>
    <property type="project" value="UniProtKB-ARBA"/>
</dbReference>
<accession>A0A6J5ZIA4</accession>
<keyword evidence="2" id="KW-1003">Cell membrane</keyword>
<reference evidence="9" key="1">
    <citation type="submission" date="2020-05" db="EMBL/GenBank/DDBJ databases">
        <authorList>
            <person name="Chiriac C."/>
            <person name="Salcher M."/>
            <person name="Ghai R."/>
            <person name="Kavagutti S V."/>
        </authorList>
    </citation>
    <scope>NUCLEOTIDE SEQUENCE</scope>
</reference>
<dbReference type="EMBL" id="CAESAO010000033">
    <property type="protein sequence ID" value="CAB4340677.1"/>
    <property type="molecule type" value="Genomic_DNA"/>
</dbReference>
<dbReference type="GO" id="GO:0005886">
    <property type="term" value="C:plasma membrane"/>
    <property type="evidence" value="ECO:0007669"/>
    <property type="project" value="UniProtKB-SubCell"/>
</dbReference>
<dbReference type="GO" id="GO:0016763">
    <property type="term" value="F:pentosyltransferase activity"/>
    <property type="evidence" value="ECO:0007669"/>
    <property type="project" value="TreeGrafter"/>
</dbReference>
<dbReference type="AlphaFoldDB" id="A0A6J5ZIA4"/>
<feature type="transmembrane region" description="Helical" evidence="8">
    <location>
        <begin position="120"/>
        <end position="138"/>
    </location>
</feature>
<feature type="transmembrane region" description="Helical" evidence="8">
    <location>
        <begin position="324"/>
        <end position="344"/>
    </location>
</feature>
<keyword evidence="4" id="KW-0808">Transferase</keyword>
<evidence type="ECO:0000256" key="7">
    <source>
        <dbReference type="ARBA" id="ARBA00023136"/>
    </source>
</evidence>
<keyword evidence="3" id="KW-0328">Glycosyltransferase</keyword>
<name>A0A6J5ZIA4_9ZZZZ</name>
<evidence type="ECO:0000256" key="3">
    <source>
        <dbReference type="ARBA" id="ARBA00022676"/>
    </source>
</evidence>
<protein>
    <submittedName>
        <fullName evidence="9">Unannotated protein</fullName>
    </submittedName>
</protein>
<evidence type="ECO:0000256" key="4">
    <source>
        <dbReference type="ARBA" id="ARBA00022679"/>
    </source>
</evidence>
<dbReference type="PANTHER" id="PTHR33908:SF11">
    <property type="entry name" value="MEMBRANE PROTEIN"/>
    <property type="match status" value="1"/>
</dbReference>
<comment type="subcellular location">
    <subcellularLocation>
        <location evidence="1">Cell membrane</location>
        <topology evidence="1">Multi-pass membrane protein</topology>
    </subcellularLocation>
</comment>
<keyword evidence="5 8" id="KW-0812">Transmembrane</keyword>
<dbReference type="PANTHER" id="PTHR33908">
    <property type="entry name" value="MANNOSYLTRANSFERASE YKCB-RELATED"/>
    <property type="match status" value="1"/>
</dbReference>
<keyword evidence="7 8" id="KW-0472">Membrane</keyword>
<feature type="transmembrane region" description="Helical" evidence="8">
    <location>
        <begin position="301"/>
        <end position="318"/>
    </location>
</feature>
<feature type="transmembrane region" description="Helical" evidence="8">
    <location>
        <begin position="356"/>
        <end position="377"/>
    </location>
</feature>
<organism evidence="9">
    <name type="scientific">freshwater metagenome</name>
    <dbReference type="NCBI Taxonomy" id="449393"/>
    <lineage>
        <taxon>unclassified sequences</taxon>
        <taxon>metagenomes</taxon>
        <taxon>ecological metagenomes</taxon>
    </lineage>
</organism>